<feature type="transmembrane region" description="Helical" evidence="1">
    <location>
        <begin position="110"/>
        <end position="129"/>
    </location>
</feature>
<feature type="transmembrane region" description="Helical" evidence="1">
    <location>
        <begin position="173"/>
        <end position="190"/>
    </location>
</feature>
<dbReference type="EMBL" id="AP035881">
    <property type="protein sequence ID" value="BFP47709.1"/>
    <property type="molecule type" value="Genomic_DNA"/>
</dbReference>
<dbReference type="RefSeq" id="WP_407990012.1">
    <property type="nucleotide sequence ID" value="NZ_AP035881.2"/>
</dbReference>
<keyword evidence="1" id="KW-1133">Transmembrane helix</keyword>
<feature type="transmembrane region" description="Helical" evidence="1">
    <location>
        <begin position="455"/>
        <end position="473"/>
    </location>
</feature>
<gene>
    <name evidence="2" type="ORF">KCMC57_40770</name>
</gene>
<feature type="transmembrane region" description="Helical" evidence="1">
    <location>
        <begin position="601"/>
        <end position="620"/>
    </location>
</feature>
<keyword evidence="1" id="KW-0812">Transmembrane</keyword>
<evidence type="ECO:0000313" key="2">
    <source>
        <dbReference type="EMBL" id="BFP47709.1"/>
    </source>
</evidence>
<dbReference type="AlphaFoldDB" id="A0AB33K2K8"/>
<feature type="transmembrane region" description="Helical" evidence="1">
    <location>
        <begin position="479"/>
        <end position="503"/>
    </location>
</feature>
<feature type="transmembrane region" description="Helical" evidence="1">
    <location>
        <begin position="33"/>
        <end position="51"/>
    </location>
</feature>
<accession>A0AB33K2K8</accession>
<feature type="transmembrane region" description="Helical" evidence="1">
    <location>
        <begin position="271"/>
        <end position="291"/>
    </location>
</feature>
<evidence type="ECO:0000256" key="1">
    <source>
        <dbReference type="SAM" id="Phobius"/>
    </source>
</evidence>
<organism evidence="2">
    <name type="scientific">Kitasatospora sp. CMC57</name>
    <dbReference type="NCBI Taxonomy" id="3231513"/>
    <lineage>
        <taxon>Bacteria</taxon>
        <taxon>Bacillati</taxon>
        <taxon>Actinomycetota</taxon>
        <taxon>Actinomycetes</taxon>
        <taxon>Kitasatosporales</taxon>
        <taxon>Streptomycetaceae</taxon>
        <taxon>Kitasatospora</taxon>
    </lineage>
</organism>
<name>A0AB33K2K8_9ACTN</name>
<keyword evidence="1" id="KW-0472">Membrane</keyword>
<sequence length="621" mass="66226">MSPTDPPSGVPFTAEAAARWRAARTARRWDNRWLVLVPLGLCLVAMIRAGAPVVCSPAQPCVQDWAGDLVAAGLLGEALVLLARPQGQVLVPYALLPVVWYLPEGLPDQVSRWVVLIGQALLAWLLTVVEVGRRRARQQLAEQMGPEVPYPWTAAGEPSPFAAHPLRPTGRRVLGWLLLGTAVLLLGLGLHREAVSDERAAGAELVQGTVRSSDEFGDTTLSYRLPEDQVVRFVDLEVWWDAVPAPGDTLPLLADQDGWARFAGDPYDPTVWLMTATVVGGGGLIALASAAKAVRIRRGFDRPGAPALRVLVRTGDSGASVGPLSGAPLWKLRMHETLGWDDDTWTGEEDEDDEDTVHLEGPVEALLYQGPDGSSAQLLVRSSEADGSPESTWPPVHWWALVCAPEVRPLAHRTAAVEAAAAPTVETAAAAPTVETAAAAPAPVHADRWETPAPLRLAVGPVAALLFGSLVLLRTADGWWSGLLHPLLVGGFGFTGAVAAFGWQAALDRRGLSVVNGLTHRRADWADIEGAEAKKGQVIVRLRSGRELSVGSRPAQWLGLGGYDAEQLAAAITRAADSEADRPATDGAGLLPQRRLFVNRCALTAYLVLTVATFLIARGWL</sequence>
<reference evidence="2" key="1">
    <citation type="submission" date="2024-07" db="EMBL/GenBank/DDBJ databases">
        <title>Complete genome sequences of cellulolytic bacteria, Kitasatospora sp. CMC57 and Streptomyces sp. CMC78, isolated from Japanese agricultural soil.</title>
        <authorList>
            <person name="Hashimoto T."/>
            <person name="Ito M."/>
            <person name="Iwamoto M."/>
            <person name="Fukahori D."/>
            <person name="Shoda T."/>
            <person name="Sakoda M."/>
            <person name="Morohoshi T."/>
            <person name="Mitsuboshi M."/>
            <person name="Nishizawa T."/>
        </authorList>
    </citation>
    <scope>NUCLEOTIDE SEQUENCE</scope>
    <source>
        <strain evidence="2">CMC57</strain>
    </source>
</reference>
<evidence type="ECO:0008006" key="3">
    <source>
        <dbReference type="Google" id="ProtNLM"/>
    </source>
</evidence>
<proteinExistence type="predicted"/>
<protein>
    <recommendedName>
        <fullName evidence="3">PH domain-containing protein</fullName>
    </recommendedName>
</protein>